<organism evidence="1">
    <name type="scientific">marine sediment metagenome</name>
    <dbReference type="NCBI Taxonomy" id="412755"/>
    <lineage>
        <taxon>unclassified sequences</taxon>
        <taxon>metagenomes</taxon>
        <taxon>ecological metagenomes</taxon>
    </lineage>
</organism>
<evidence type="ECO:0000313" key="1">
    <source>
        <dbReference type="EMBL" id="GAH60271.1"/>
    </source>
</evidence>
<reference evidence="1" key="1">
    <citation type="journal article" date="2014" name="Front. Microbiol.">
        <title>High frequency of phylogenetically diverse reductive dehalogenase-homologous genes in deep subseafloor sedimentary metagenomes.</title>
        <authorList>
            <person name="Kawai M."/>
            <person name="Futagami T."/>
            <person name="Toyoda A."/>
            <person name="Takaki Y."/>
            <person name="Nishi S."/>
            <person name="Hori S."/>
            <person name="Arai W."/>
            <person name="Tsubouchi T."/>
            <person name="Morono Y."/>
            <person name="Uchiyama I."/>
            <person name="Ito T."/>
            <person name="Fujiyama A."/>
            <person name="Inagaki F."/>
            <person name="Takami H."/>
        </authorList>
    </citation>
    <scope>NUCLEOTIDE SEQUENCE</scope>
    <source>
        <strain evidence="1">Expedition CK06-06</strain>
    </source>
</reference>
<accession>X1GQU7</accession>
<comment type="caution">
    <text evidence="1">The sequence shown here is derived from an EMBL/GenBank/DDBJ whole genome shotgun (WGS) entry which is preliminary data.</text>
</comment>
<name>X1GQU7_9ZZZZ</name>
<proteinExistence type="predicted"/>
<gene>
    <name evidence="1" type="ORF">S03H2_27310</name>
</gene>
<feature type="non-terminal residue" evidence="1">
    <location>
        <position position="1"/>
    </location>
</feature>
<dbReference type="EMBL" id="BARU01016320">
    <property type="protein sequence ID" value="GAH60271.1"/>
    <property type="molecule type" value="Genomic_DNA"/>
</dbReference>
<feature type="non-terminal residue" evidence="1">
    <location>
        <position position="30"/>
    </location>
</feature>
<protein>
    <submittedName>
        <fullName evidence="1">Uncharacterized protein</fullName>
    </submittedName>
</protein>
<sequence>SFGRHVFALGGNEKAAELTGIPVVRVKIEV</sequence>
<dbReference type="AlphaFoldDB" id="X1GQU7"/>